<reference evidence="2" key="2">
    <citation type="submission" date="2023-05" db="EMBL/GenBank/DDBJ databases">
        <authorList>
            <consortium name="Lawrence Berkeley National Laboratory"/>
            <person name="Steindorff A."/>
            <person name="Hensen N."/>
            <person name="Bonometti L."/>
            <person name="Westerberg I."/>
            <person name="Brannstrom I.O."/>
            <person name="Guillou S."/>
            <person name="Cros-Aarteil S."/>
            <person name="Calhoun S."/>
            <person name="Haridas S."/>
            <person name="Kuo A."/>
            <person name="Mondo S."/>
            <person name="Pangilinan J."/>
            <person name="Riley R."/>
            <person name="Labutti K."/>
            <person name="Andreopoulos B."/>
            <person name="Lipzen A."/>
            <person name="Chen C."/>
            <person name="Yanf M."/>
            <person name="Daum C."/>
            <person name="Ng V."/>
            <person name="Clum A."/>
            <person name="Ohm R."/>
            <person name="Martin F."/>
            <person name="Silar P."/>
            <person name="Natvig D."/>
            <person name="Lalanne C."/>
            <person name="Gautier V."/>
            <person name="Ament-Velasquez S.L."/>
            <person name="Kruys A."/>
            <person name="Hutchinson M.I."/>
            <person name="Powell A.J."/>
            <person name="Barry K."/>
            <person name="Miller A.N."/>
            <person name="Grigoriev I.V."/>
            <person name="Debuchy R."/>
            <person name="Gladieux P."/>
            <person name="Thoren M.H."/>
            <person name="Johannesson H."/>
        </authorList>
    </citation>
    <scope>NUCLEOTIDE SEQUENCE</scope>
    <source>
        <strain evidence="2">PSN309</strain>
    </source>
</reference>
<protein>
    <submittedName>
        <fullName evidence="2">Uncharacterized protein</fullName>
    </submittedName>
</protein>
<dbReference type="Proteomes" id="UP001302126">
    <property type="component" value="Unassembled WGS sequence"/>
</dbReference>
<gene>
    <name evidence="2" type="ORF">QBC35DRAFT_450777</name>
</gene>
<reference evidence="2" key="1">
    <citation type="journal article" date="2023" name="Mol. Phylogenet. Evol.">
        <title>Genome-scale phylogeny and comparative genomics of the fungal order Sordariales.</title>
        <authorList>
            <person name="Hensen N."/>
            <person name="Bonometti L."/>
            <person name="Westerberg I."/>
            <person name="Brannstrom I.O."/>
            <person name="Guillou S."/>
            <person name="Cros-Aarteil S."/>
            <person name="Calhoun S."/>
            <person name="Haridas S."/>
            <person name="Kuo A."/>
            <person name="Mondo S."/>
            <person name="Pangilinan J."/>
            <person name="Riley R."/>
            <person name="LaButti K."/>
            <person name="Andreopoulos B."/>
            <person name="Lipzen A."/>
            <person name="Chen C."/>
            <person name="Yan M."/>
            <person name="Daum C."/>
            <person name="Ng V."/>
            <person name="Clum A."/>
            <person name="Steindorff A."/>
            <person name="Ohm R.A."/>
            <person name="Martin F."/>
            <person name="Silar P."/>
            <person name="Natvig D.O."/>
            <person name="Lalanne C."/>
            <person name="Gautier V."/>
            <person name="Ament-Velasquez S.L."/>
            <person name="Kruys A."/>
            <person name="Hutchinson M.I."/>
            <person name="Powell A.J."/>
            <person name="Barry K."/>
            <person name="Miller A.N."/>
            <person name="Grigoriev I.V."/>
            <person name="Debuchy R."/>
            <person name="Gladieux P."/>
            <person name="Hiltunen Thoren M."/>
            <person name="Johannesson H."/>
        </authorList>
    </citation>
    <scope>NUCLEOTIDE SEQUENCE</scope>
    <source>
        <strain evidence="2">PSN309</strain>
    </source>
</reference>
<keyword evidence="3" id="KW-1185">Reference proteome</keyword>
<accession>A0AAN6WVB5</accession>
<keyword evidence="1" id="KW-0732">Signal</keyword>
<organism evidence="2 3">
    <name type="scientific">Podospora australis</name>
    <dbReference type="NCBI Taxonomy" id="1536484"/>
    <lineage>
        <taxon>Eukaryota</taxon>
        <taxon>Fungi</taxon>
        <taxon>Dikarya</taxon>
        <taxon>Ascomycota</taxon>
        <taxon>Pezizomycotina</taxon>
        <taxon>Sordariomycetes</taxon>
        <taxon>Sordariomycetidae</taxon>
        <taxon>Sordariales</taxon>
        <taxon>Podosporaceae</taxon>
        <taxon>Podospora</taxon>
    </lineage>
</organism>
<comment type="caution">
    <text evidence="2">The sequence shown here is derived from an EMBL/GenBank/DDBJ whole genome shotgun (WGS) entry which is preliminary data.</text>
</comment>
<proteinExistence type="predicted"/>
<dbReference type="AlphaFoldDB" id="A0AAN6WVB5"/>
<sequence>MRAVALLSFGLLHLAGANPVPDEASLEARAPPLFVCDDNNLAKKCQGDPYHSHVAVSGVSDLEAGVVEG</sequence>
<name>A0AAN6WVB5_9PEZI</name>
<dbReference type="EMBL" id="MU864382">
    <property type="protein sequence ID" value="KAK4188865.1"/>
    <property type="molecule type" value="Genomic_DNA"/>
</dbReference>
<evidence type="ECO:0000256" key="1">
    <source>
        <dbReference type="SAM" id="SignalP"/>
    </source>
</evidence>
<feature type="chain" id="PRO_5043030788" evidence="1">
    <location>
        <begin position="18"/>
        <end position="69"/>
    </location>
</feature>
<feature type="signal peptide" evidence="1">
    <location>
        <begin position="1"/>
        <end position="17"/>
    </location>
</feature>
<evidence type="ECO:0000313" key="2">
    <source>
        <dbReference type="EMBL" id="KAK4188865.1"/>
    </source>
</evidence>
<evidence type="ECO:0000313" key="3">
    <source>
        <dbReference type="Proteomes" id="UP001302126"/>
    </source>
</evidence>